<dbReference type="InterPro" id="IPR016024">
    <property type="entry name" value="ARM-type_fold"/>
</dbReference>
<dbReference type="HOGENOM" id="CLU_1448737_0_0_1"/>
<evidence type="ECO:0000313" key="1">
    <source>
        <dbReference type="EMBL" id="KIO16032.1"/>
    </source>
</evidence>
<keyword evidence="2" id="KW-1185">Reference proteome</keyword>
<reference evidence="1 2" key="1">
    <citation type="submission" date="2014-04" db="EMBL/GenBank/DDBJ databases">
        <authorList>
            <consortium name="DOE Joint Genome Institute"/>
            <person name="Kuo A."/>
            <person name="Girlanda M."/>
            <person name="Perotto S."/>
            <person name="Kohler A."/>
            <person name="Nagy L.G."/>
            <person name="Floudas D."/>
            <person name="Copeland A."/>
            <person name="Barry K.W."/>
            <person name="Cichocki N."/>
            <person name="Veneault-Fourrey C."/>
            <person name="LaButti K."/>
            <person name="Lindquist E.A."/>
            <person name="Lipzen A."/>
            <person name="Lundell T."/>
            <person name="Morin E."/>
            <person name="Murat C."/>
            <person name="Sun H."/>
            <person name="Tunlid A."/>
            <person name="Henrissat B."/>
            <person name="Grigoriev I.V."/>
            <person name="Hibbett D.S."/>
            <person name="Martin F."/>
            <person name="Nordberg H.P."/>
            <person name="Cantor M.N."/>
            <person name="Hua S.X."/>
        </authorList>
    </citation>
    <scope>NUCLEOTIDE SEQUENCE [LARGE SCALE GENOMIC DNA]</scope>
    <source>
        <strain evidence="1 2">MUT 4182</strain>
    </source>
</reference>
<reference evidence="2" key="2">
    <citation type="submission" date="2015-01" db="EMBL/GenBank/DDBJ databases">
        <title>Evolutionary Origins and Diversification of the Mycorrhizal Mutualists.</title>
        <authorList>
            <consortium name="DOE Joint Genome Institute"/>
            <consortium name="Mycorrhizal Genomics Consortium"/>
            <person name="Kohler A."/>
            <person name="Kuo A."/>
            <person name="Nagy L.G."/>
            <person name="Floudas D."/>
            <person name="Copeland A."/>
            <person name="Barry K.W."/>
            <person name="Cichocki N."/>
            <person name="Veneault-Fourrey C."/>
            <person name="LaButti K."/>
            <person name="Lindquist E.A."/>
            <person name="Lipzen A."/>
            <person name="Lundell T."/>
            <person name="Morin E."/>
            <person name="Murat C."/>
            <person name="Riley R."/>
            <person name="Ohm R."/>
            <person name="Sun H."/>
            <person name="Tunlid A."/>
            <person name="Henrissat B."/>
            <person name="Grigoriev I.V."/>
            <person name="Hibbett D.S."/>
            <person name="Martin F."/>
        </authorList>
    </citation>
    <scope>NUCLEOTIDE SEQUENCE [LARGE SCALE GENOMIC DNA]</scope>
    <source>
        <strain evidence="2">MUT 4182</strain>
    </source>
</reference>
<dbReference type="STRING" id="1051891.A0A0C3L2S0"/>
<sequence length="187" mass="21178">MLLKEEAAYAEENPRLVDAMGTSDRAFLSQILSGGTSSDKLSALTLMAQSSPLHNQRALESLKAMAGKKGRQESLKALRALVDLWVGGASPERKLKYLADQPLGHPEVTDRHLIVWAFEDWFKKYFFSLLQILEQLTLDTLTYVRTQALTLVFTLLRDRPEQEQNLLKLMVHKLGDVDKSSYGKYRP</sequence>
<evidence type="ECO:0000313" key="2">
    <source>
        <dbReference type="Proteomes" id="UP000054248"/>
    </source>
</evidence>
<gene>
    <name evidence="1" type="ORF">M407DRAFT_34333</name>
</gene>
<dbReference type="GO" id="GO:0005634">
    <property type="term" value="C:nucleus"/>
    <property type="evidence" value="ECO:0007669"/>
    <property type="project" value="TreeGrafter"/>
</dbReference>
<dbReference type="AlphaFoldDB" id="A0A0C3L2S0"/>
<dbReference type="OrthoDB" id="28947at2759"/>
<dbReference type="InterPro" id="IPR040155">
    <property type="entry name" value="CEBPZ/Mak21-like"/>
</dbReference>
<accession>A0A0C3L2S0</accession>
<dbReference type="PANTHER" id="PTHR12048:SF0">
    <property type="entry name" value="CCAAT_ENHANCER-BINDING PROTEIN ZETA"/>
    <property type="match status" value="1"/>
</dbReference>
<organism evidence="1 2">
    <name type="scientific">Tulasnella calospora MUT 4182</name>
    <dbReference type="NCBI Taxonomy" id="1051891"/>
    <lineage>
        <taxon>Eukaryota</taxon>
        <taxon>Fungi</taxon>
        <taxon>Dikarya</taxon>
        <taxon>Basidiomycota</taxon>
        <taxon>Agaricomycotina</taxon>
        <taxon>Agaricomycetes</taxon>
        <taxon>Cantharellales</taxon>
        <taxon>Tulasnellaceae</taxon>
        <taxon>Tulasnella</taxon>
    </lineage>
</organism>
<dbReference type="SUPFAM" id="SSF48371">
    <property type="entry name" value="ARM repeat"/>
    <property type="match status" value="1"/>
</dbReference>
<dbReference type="Proteomes" id="UP000054248">
    <property type="component" value="Unassembled WGS sequence"/>
</dbReference>
<dbReference type="EMBL" id="KN823702">
    <property type="protein sequence ID" value="KIO16032.1"/>
    <property type="molecule type" value="Genomic_DNA"/>
</dbReference>
<protein>
    <submittedName>
        <fullName evidence="1">Uncharacterized protein</fullName>
    </submittedName>
</protein>
<dbReference type="PANTHER" id="PTHR12048">
    <property type="entry name" value="CCAAT-BINDING FACTOR-RELATED"/>
    <property type="match status" value="1"/>
</dbReference>
<proteinExistence type="predicted"/>
<name>A0A0C3L2S0_9AGAM</name>